<dbReference type="GO" id="GO:0004553">
    <property type="term" value="F:hydrolase activity, hydrolyzing O-glycosyl compounds"/>
    <property type="evidence" value="ECO:0007669"/>
    <property type="project" value="InterPro"/>
</dbReference>
<sequence>MKVKKRIVSGALVLAMLLSTVVNDTAFKRVKAQEVAVPDNMLVNGDLATDLTGWSNFSENATLTHEPYKAIFDIRENMADWQISLYQVVNAIETGSTYCISFDVLTSVDRTVIFGFDGSRDYTSKTIPAGVKTTVSCEVTASTQKFMIYLGTNVGAHRVEISNISLFPKPVDLPNDENDQTPDPITSLDGLKLTQGTVLKNGSFALGTNGMEGWSTYAVDWMNTYNVVRYSKVANGVKVWITNVGDGAGNVPQDAKFYQNVKLAASKVYTISFDVHSEKARSIQISLDARNNILSKTIAIQKGETRHVSFNIPAQSSDTTAVFSVLMGSVGSREVRENNLTFSNMKLEINGFTRLVQLIDDGDFSNGIGTFTSQGNVIVDADREKSAKLTIGADGMLEDVSFNRGGLQIAANQSYDISFVAGARHNRDIRVVLEDALGEVIGQLDYTLTTDPVRYTMQVNTTKEIVGGTLRFMIGGVADTVYIDTIRMDATGYAQVQGVDLEAHDITELIKQKPPIISEDTDAVVGDNVTLTFPDDGTYQVGIDSITVNGEEVQGTNLCSVQAGKIVLDQSLFTIEAGKDRSIYEIVIQAPWYSETVIKQVIYPNRIWNLTWSDEFDGTGNNLDSNNLDLSKWSYQEGNGAEYNVAGWGNSELEYYTRDNIKVEDGTLKIEAKKEEKGGQPYTSGRIWTMADDKVTALFSQKYGKFEAKIKMPGKEGSQGLWPAFWMLPADTEYGSWPLSGEIDIMEARGREPDRVDGTIHFGQPYPNNQAIGDSYVWEEGKGSINDYHVYSLEWEPGELRWYVDGELYYTENNWYSLSDENPVDFAYPAPFDQEFYIILNLAVGGTYDGNLIPDDSVIPAEMLVDYVRAYEYTGEYEVPVKPTLPKEEIPAGAKVPNAQGDYIVDPQFNNVKIIKDYATTQDPKGWNFATLPDFGGTASFKKVEESGITLGEIDITNSGNAAYSIQLIQNIPLVKGRYYKISFDGKAEKNRELSIKFGDVGDDKWGVYGSYSPTLTKELEHYEYIFQMGSETDVTSRIEFNLGLNATSVWIGNVSFTEVDGIVIDDDCIKKPLKNGNHIYNGTFDLGNSRLVYWNLNQVDGKVNNNEVVLNTSANNMESLSQQGIELLQKDTYKLVFDGSSNVERDIKVRFSSADDSVIYDEQTVSLSTTMEKHAITFSMPAGITDKNGKVAFLVGGTSSVINIDNTILTRETNRNVDFSDINCYPLQNGDFEEGTTGWSTYGTNVSVVKEGENKVGKAVGAAGGQTYESMLMYSDLEVVSGFTYNFSFRAKANKAADISVAMEDEYYNRLFPGTTLHLTTEWQTFSYETKFNVDAVVTLKYLLAGTGSQLDFYIDDVVFEIKGAPKKSGTLTSKSDLNYVDSDLVFNSSGDKEWIQSAEFYVDGEQVEGLKISVEDSTVTLDKTLFKEARVYEILVKAEEYSNYHTTIKVYGHDKNLLLNGNFDYGLNSFETYAHQGCADFTVENGYLNIHSKYQALENNQPITWSVQLGQSKIPVVPGDEYILTFVGYSTVDRKVILEGINNKVVTITKTPQVYQIPFTPNTFDLSLKFLMGTVEQTGDKEHNIYLANFGLYAKADYHATEITKPGEQLDAPLQVFAENASNGIALHILPALSTPSGVLYQIYINDKLVEQTESTTYLYETKLTGMCKIQVKVVKDGYKDSKVKEITIQLRDVFAPDIPNDFTVKSVAKGEVNISITPPYDNVGVAGYLIYLDGVEYANSSTAETKLKGITQGEHLISIRAYDIAGNKSGMTVGKLIYVAGETTGEGSQGGGSTGGNTNGGDSGQSGLNAIWSQVLETLKQINGNAKPTDIVALNDAIIPKEILVAMKDKPVRLLIDMNTYSWSINGESIKDVQMEKMYNLAVTELEEEQLTKLQQVINKAKKENKVDVLTVLKEFKINHNGALPFEGELNLPLDLKYANTYVYIYYWNEKLDKLELKDIVKVNKAGEVVIPFNHASSYIITEQALLQPSVSSKLTLYTKRQNSIAVNNVIKEAQITYKSSNSKIASVNKDGKVTGKKAGSATITVTIKQGGKKYVCKSKITVKTSVFKFNKKTSQLKVGKSFTFTLTNNGYPKDVVWSTTDPLIATITKSGKLTAVKTGTVTVCATVEGNTIVWKVKIIK</sequence>
<dbReference type="InterPro" id="IPR008979">
    <property type="entry name" value="Galactose-bd-like_sf"/>
</dbReference>
<evidence type="ECO:0000256" key="2">
    <source>
        <dbReference type="ARBA" id="ARBA00022801"/>
    </source>
</evidence>
<dbReference type="InterPro" id="IPR013320">
    <property type="entry name" value="ConA-like_dom_sf"/>
</dbReference>
<dbReference type="Pfam" id="PF00722">
    <property type="entry name" value="Glyco_hydro_16"/>
    <property type="match status" value="1"/>
</dbReference>
<dbReference type="InterPro" id="IPR008964">
    <property type="entry name" value="Invasin/intimin_cell_adhesion"/>
</dbReference>
<dbReference type="EMBL" id="FRCP01000011">
    <property type="protein sequence ID" value="SHM52346.1"/>
    <property type="molecule type" value="Genomic_DNA"/>
</dbReference>
<gene>
    <name evidence="5" type="ORF">SAMN02746066_02276</name>
</gene>
<dbReference type="Gene3D" id="2.60.40.10">
    <property type="entry name" value="Immunoglobulins"/>
    <property type="match status" value="1"/>
</dbReference>
<accession>A0A1M7JHC6</accession>
<dbReference type="InterPro" id="IPR013783">
    <property type="entry name" value="Ig-like_fold"/>
</dbReference>
<feature type="chain" id="PRO_5039712689" evidence="3">
    <location>
        <begin position="25"/>
        <end position="2144"/>
    </location>
</feature>
<dbReference type="SMART" id="SM00635">
    <property type="entry name" value="BID_2"/>
    <property type="match status" value="2"/>
</dbReference>
<dbReference type="Pfam" id="PF02018">
    <property type="entry name" value="CBM_4_9"/>
    <property type="match status" value="2"/>
</dbReference>
<dbReference type="Pfam" id="PF02368">
    <property type="entry name" value="Big_2"/>
    <property type="match status" value="2"/>
</dbReference>
<evidence type="ECO:0000256" key="3">
    <source>
        <dbReference type="SAM" id="SignalP"/>
    </source>
</evidence>
<dbReference type="InterPro" id="IPR000757">
    <property type="entry name" value="Beta-glucanase-like"/>
</dbReference>
<dbReference type="STRING" id="1120996.SAMN02746066_02276"/>
<dbReference type="Pfam" id="PF07550">
    <property type="entry name" value="Shr-like_HID"/>
    <property type="match status" value="2"/>
</dbReference>
<dbReference type="PANTHER" id="PTHR10963:SF55">
    <property type="entry name" value="GLYCOSIDE HYDROLASE FAMILY 16 PROTEIN"/>
    <property type="match status" value="1"/>
</dbReference>
<dbReference type="GO" id="GO:0005975">
    <property type="term" value="P:carbohydrate metabolic process"/>
    <property type="evidence" value="ECO:0007669"/>
    <property type="project" value="InterPro"/>
</dbReference>
<feature type="domain" description="GH16" evidence="4">
    <location>
        <begin position="590"/>
        <end position="876"/>
    </location>
</feature>
<dbReference type="PANTHER" id="PTHR10963">
    <property type="entry name" value="GLYCOSYL HYDROLASE-RELATED"/>
    <property type="match status" value="1"/>
</dbReference>
<dbReference type="Proteomes" id="UP000184038">
    <property type="component" value="Unassembled WGS sequence"/>
</dbReference>
<evidence type="ECO:0000256" key="1">
    <source>
        <dbReference type="ARBA" id="ARBA00006865"/>
    </source>
</evidence>
<dbReference type="Gene3D" id="2.60.120.260">
    <property type="entry name" value="Galactose-binding domain-like"/>
    <property type="match status" value="7"/>
</dbReference>
<organism evidence="5 6">
    <name type="scientific">Anaerosporobacter mobilis DSM 15930</name>
    <dbReference type="NCBI Taxonomy" id="1120996"/>
    <lineage>
        <taxon>Bacteria</taxon>
        <taxon>Bacillati</taxon>
        <taxon>Bacillota</taxon>
        <taxon>Clostridia</taxon>
        <taxon>Lachnospirales</taxon>
        <taxon>Lachnospiraceae</taxon>
        <taxon>Anaerosporobacter</taxon>
    </lineage>
</organism>
<dbReference type="InterPro" id="IPR003343">
    <property type="entry name" value="Big_2"/>
</dbReference>
<feature type="signal peptide" evidence="3">
    <location>
        <begin position="1"/>
        <end position="24"/>
    </location>
</feature>
<evidence type="ECO:0000313" key="6">
    <source>
        <dbReference type="Proteomes" id="UP000184038"/>
    </source>
</evidence>
<dbReference type="Gene3D" id="2.60.40.1080">
    <property type="match status" value="2"/>
</dbReference>
<dbReference type="InterPro" id="IPR003305">
    <property type="entry name" value="CenC_carb-bd"/>
</dbReference>
<protein>
    <submittedName>
        <fullName evidence="5">Carbohydrate binding domain-containing protein</fullName>
    </submittedName>
</protein>
<dbReference type="SUPFAM" id="SSF49899">
    <property type="entry name" value="Concanavalin A-like lectins/glucanases"/>
    <property type="match status" value="1"/>
</dbReference>
<proteinExistence type="inferred from homology"/>
<keyword evidence="2" id="KW-0378">Hydrolase</keyword>
<reference evidence="5 6" key="1">
    <citation type="submission" date="2016-11" db="EMBL/GenBank/DDBJ databases">
        <authorList>
            <person name="Jaros S."/>
            <person name="Januszkiewicz K."/>
            <person name="Wedrychowicz H."/>
        </authorList>
    </citation>
    <scope>NUCLEOTIDE SEQUENCE [LARGE SCALE GENOMIC DNA]</scope>
    <source>
        <strain evidence="5 6">DSM 15930</strain>
    </source>
</reference>
<keyword evidence="6" id="KW-1185">Reference proteome</keyword>
<evidence type="ECO:0000259" key="4">
    <source>
        <dbReference type="PROSITE" id="PS51762"/>
    </source>
</evidence>
<dbReference type="CDD" id="cd08023">
    <property type="entry name" value="GH16_laminarinase_like"/>
    <property type="match status" value="1"/>
</dbReference>
<dbReference type="InterPro" id="IPR050546">
    <property type="entry name" value="Glycosyl_Hydrlase_16"/>
</dbReference>
<comment type="similarity">
    <text evidence="1">Belongs to the glycosyl hydrolase 16 family.</text>
</comment>
<name>A0A1M7JHC6_9FIRM</name>
<keyword evidence="3" id="KW-0732">Signal</keyword>
<dbReference type="SUPFAM" id="SSF49373">
    <property type="entry name" value="Invasin/intimin cell-adhesion fragments"/>
    <property type="match status" value="2"/>
</dbReference>
<dbReference type="SUPFAM" id="SSF49785">
    <property type="entry name" value="Galactose-binding domain-like"/>
    <property type="match status" value="7"/>
</dbReference>
<dbReference type="Gene3D" id="2.60.120.200">
    <property type="match status" value="1"/>
</dbReference>
<evidence type="ECO:0000313" key="5">
    <source>
        <dbReference type="EMBL" id="SHM52346.1"/>
    </source>
</evidence>
<dbReference type="InterPro" id="IPR011432">
    <property type="entry name" value="Shr-like_HID"/>
</dbReference>
<dbReference type="RefSeq" id="WP_073287718.1">
    <property type="nucleotide sequence ID" value="NZ_FRCP01000011.1"/>
</dbReference>
<dbReference type="PROSITE" id="PS51762">
    <property type="entry name" value="GH16_2"/>
    <property type="match status" value="1"/>
</dbReference>